<dbReference type="InterPro" id="IPR012347">
    <property type="entry name" value="Ferritin-like"/>
</dbReference>
<dbReference type="EMBL" id="BAABKO010000003">
    <property type="protein sequence ID" value="GAA4776278.1"/>
    <property type="molecule type" value="Genomic_DNA"/>
</dbReference>
<sequence length="161" mass="17571">MSQTALETPEDLLRMQLRTALTMEHDSLAALGELEEASVSADVKKLFRHHADETRQQIDNLEKVFRLLELPESTAASPSTKGISRQAETLLGKAAKPLRDQIALSAALGNEHYEMAAYQGIIIPVEALGATDALALLTENAEQEIHTSEELATRLRELVGA</sequence>
<proteinExistence type="predicted"/>
<accession>A0ABP9A8D2</accession>
<dbReference type="PANTHER" id="PTHR30565">
    <property type="entry name" value="PROTEIN YCIF"/>
    <property type="match status" value="1"/>
</dbReference>
<dbReference type="RefSeq" id="WP_345438915.1">
    <property type="nucleotide sequence ID" value="NZ_BAABKO010000003.1"/>
</dbReference>
<dbReference type="PANTHER" id="PTHR30565:SF9">
    <property type="entry name" value="PROTEIN YCIF"/>
    <property type="match status" value="1"/>
</dbReference>
<name>A0ABP9A8D2_9MICO</name>
<dbReference type="Proteomes" id="UP001501645">
    <property type="component" value="Unassembled WGS sequence"/>
</dbReference>
<reference evidence="2" key="1">
    <citation type="journal article" date="2019" name="Int. J. Syst. Evol. Microbiol.">
        <title>The Global Catalogue of Microorganisms (GCM) 10K type strain sequencing project: providing services to taxonomists for standard genome sequencing and annotation.</title>
        <authorList>
            <consortium name="The Broad Institute Genomics Platform"/>
            <consortium name="The Broad Institute Genome Sequencing Center for Infectious Disease"/>
            <person name="Wu L."/>
            <person name="Ma J."/>
        </authorList>
    </citation>
    <scope>NUCLEOTIDE SEQUENCE [LARGE SCALE GENOMIC DNA]</scope>
    <source>
        <strain evidence="2">JCM 18537</strain>
    </source>
</reference>
<dbReference type="Pfam" id="PF05974">
    <property type="entry name" value="DUF892"/>
    <property type="match status" value="1"/>
</dbReference>
<organism evidence="1 2">
    <name type="scientific">Microbacterium gilvum</name>
    <dbReference type="NCBI Taxonomy" id="1336204"/>
    <lineage>
        <taxon>Bacteria</taxon>
        <taxon>Bacillati</taxon>
        <taxon>Actinomycetota</taxon>
        <taxon>Actinomycetes</taxon>
        <taxon>Micrococcales</taxon>
        <taxon>Microbacteriaceae</taxon>
        <taxon>Microbacterium</taxon>
    </lineage>
</organism>
<keyword evidence="2" id="KW-1185">Reference proteome</keyword>
<protein>
    <submittedName>
        <fullName evidence="1">DUF892 family protein</fullName>
    </submittedName>
</protein>
<dbReference type="SUPFAM" id="SSF47240">
    <property type="entry name" value="Ferritin-like"/>
    <property type="match status" value="1"/>
</dbReference>
<gene>
    <name evidence="1" type="ORF">GCM10023351_21130</name>
</gene>
<comment type="caution">
    <text evidence="1">The sequence shown here is derived from an EMBL/GenBank/DDBJ whole genome shotgun (WGS) entry which is preliminary data.</text>
</comment>
<evidence type="ECO:0000313" key="2">
    <source>
        <dbReference type="Proteomes" id="UP001501645"/>
    </source>
</evidence>
<dbReference type="InterPro" id="IPR010287">
    <property type="entry name" value="DUF892_YciF-like"/>
</dbReference>
<dbReference type="InterPro" id="IPR009078">
    <property type="entry name" value="Ferritin-like_SF"/>
</dbReference>
<dbReference type="InterPro" id="IPR047114">
    <property type="entry name" value="YciF"/>
</dbReference>
<evidence type="ECO:0000313" key="1">
    <source>
        <dbReference type="EMBL" id="GAA4776278.1"/>
    </source>
</evidence>
<dbReference type="Gene3D" id="1.20.1260.10">
    <property type="match status" value="1"/>
</dbReference>